<feature type="signal peptide" evidence="2">
    <location>
        <begin position="1"/>
        <end position="29"/>
    </location>
</feature>
<comment type="caution">
    <text evidence="3">The sequence shown here is derived from an EMBL/GenBank/DDBJ whole genome shotgun (WGS) entry which is preliminary data.</text>
</comment>
<evidence type="ECO:0000256" key="2">
    <source>
        <dbReference type="SAM" id="SignalP"/>
    </source>
</evidence>
<protein>
    <recommendedName>
        <fullName evidence="5">LPXTG-motif cell wall anchor domain-containing protein</fullName>
    </recommendedName>
</protein>
<organism evidence="3 4">
    <name type="scientific">Nocardioides humi</name>
    <dbReference type="NCBI Taxonomy" id="449461"/>
    <lineage>
        <taxon>Bacteria</taxon>
        <taxon>Bacillati</taxon>
        <taxon>Actinomycetota</taxon>
        <taxon>Actinomycetes</taxon>
        <taxon>Propionibacteriales</taxon>
        <taxon>Nocardioidaceae</taxon>
        <taxon>Nocardioides</taxon>
    </lineage>
</organism>
<dbReference type="EMBL" id="BAAAOR010000028">
    <property type="protein sequence ID" value="GAA1530506.1"/>
    <property type="molecule type" value="Genomic_DNA"/>
</dbReference>
<evidence type="ECO:0008006" key="5">
    <source>
        <dbReference type="Google" id="ProtNLM"/>
    </source>
</evidence>
<feature type="transmembrane region" description="Helical" evidence="1">
    <location>
        <begin position="158"/>
        <end position="175"/>
    </location>
</feature>
<accession>A0ABN2AZE3</accession>
<name>A0ABN2AZE3_9ACTN</name>
<keyword evidence="4" id="KW-1185">Reference proteome</keyword>
<keyword evidence="1" id="KW-1133">Transmembrane helix</keyword>
<feature type="chain" id="PRO_5046333230" description="LPXTG-motif cell wall anchor domain-containing protein" evidence="2">
    <location>
        <begin position="30"/>
        <end position="182"/>
    </location>
</feature>
<evidence type="ECO:0000256" key="1">
    <source>
        <dbReference type="SAM" id="Phobius"/>
    </source>
</evidence>
<sequence>MRRYLVLWGAVAAPAALLLALAGVGSSAAADPYTPAVPTSCRITVPTAVVGDRAVVRVRVTAAGNVQPTGNVTVEIDRVAARQAARSAAGWSKTVRYDGATVEILGPRLTAGVHRARATFVPDDPVQFARCRDSAQVRVGSDETGGGGPLPNTGGPHLAVLLAGIGLVVTGGGLVERGRRRA</sequence>
<dbReference type="Proteomes" id="UP001500842">
    <property type="component" value="Unassembled WGS sequence"/>
</dbReference>
<keyword evidence="1" id="KW-0472">Membrane</keyword>
<proteinExistence type="predicted"/>
<evidence type="ECO:0000313" key="3">
    <source>
        <dbReference type="EMBL" id="GAA1530506.1"/>
    </source>
</evidence>
<gene>
    <name evidence="3" type="ORF">GCM10009788_37280</name>
</gene>
<reference evidence="3 4" key="1">
    <citation type="journal article" date="2019" name="Int. J. Syst. Evol. Microbiol.">
        <title>The Global Catalogue of Microorganisms (GCM) 10K type strain sequencing project: providing services to taxonomists for standard genome sequencing and annotation.</title>
        <authorList>
            <consortium name="The Broad Institute Genomics Platform"/>
            <consortium name="The Broad Institute Genome Sequencing Center for Infectious Disease"/>
            <person name="Wu L."/>
            <person name="Ma J."/>
        </authorList>
    </citation>
    <scope>NUCLEOTIDE SEQUENCE [LARGE SCALE GENOMIC DNA]</scope>
    <source>
        <strain evidence="3 4">JCM 14942</strain>
    </source>
</reference>
<dbReference type="RefSeq" id="WP_141006546.1">
    <property type="nucleotide sequence ID" value="NZ_BAAAOR010000028.1"/>
</dbReference>
<keyword evidence="1" id="KW-0812">Transmembrane</keyword>
<keyword evidence="2" id="KW-0732">Signal</keyword>
<evidence type="ECO:0000313" key="4">
    <source>
        <dbReference type="Proteomes" id="UP001500842"/>
    </source>
</evidence>